<organism evidence="2 3">
    <name type="scientific">Dissostichus eleginoides</name>
    <name type="common">Patagonian toothfish</name>
    <name type="synonym">Dissostichus amissus</name>
    <dbReference type="NCBI Taxonomy" id="100907"/>
    <lineage>
        <taxon>Eukaryota</taxon>
        <taxon>Metazoa</taxon>
        <taxon>Chordata</taxon>
        <taxon>Craniata</taxon>
        <taxon>Vertebrata</taxon>
        <taxon>Euteleostomi</taxon>
        <taxon>Actinopterygii</taxon>
        <taxon>Neopterygii</taxon>
        <taxon>Teleostei</taxon>
        <taxon>Neoteleostei</taxon>
        <taxon>Acanthomorphata</taxon>
        <taxon>Eupercaria</taxon>
        <taxon>Perciformes</taxon>
        <taxon>Notothenioidei</taxon>
        <taxon>Nototheniidae</taxon>
        <taxon>Dissostichus</taxon>
    </lineage>
</organism>
<dbReference type="Proteomes" id="UP001228049">
    <property type="component" value="Unassembled WGS sequence"/>
</dbReference>
<reference evidence="2" key="1">
    <citation type="submission" date="2023-04" db="EMBL/GenBank/DDBJ databases">
        <title>Chromosome-level genome of Chaenocephalus aceratus.</title>
        <authorList>
            <person name="Park H."/>
        </authorList>
    </citation>
    <scope>NUCLEOTIDE SEQUENCE</scope>
    <source>
        <strain evidence="2">DE</strain>
        <tissue evidence="2">Muscle</tissue>
    </source>
</reference>
<gene>
    <name evidence="2" type="ORF">KUDE01_024522</name>
</gene>
<evidence type="ECO:0000313" key="3">
    <source>
        <dbReference type="Proteomes" id="UP001228049"/>
    </source>
</evidence>
<feature type="region of interest" description="Disordered" evidence="1">
    <location>
        <begin position="58"/>
        <end position="129"/>
    </location>
</feature>
<protein>
    <submittedName>
        <fullName evidence="2">Formin-like protein 13</fullName>
    </submittedName>
</protein>
<evidence type="ECO:0000313" key="2">
    <source>
        <dbReference type="EMBL" id="KAK1881356.1"/>
    </source>
</evidence>
<dbReference type="AlphaFoldDB" id="A0AAD9BE43"/>
<name>A0AAD9BE43_DISEL</name>
<accession>A0AAD9BE43</accession>
<feature type="compositionally biased region" description="Polar residues" evidence="1">
    <location>
        <begin position="85"/>
        <end position="99"/>
    </location>
</feature>
<comment type="caution">
    <text evidence="2">The sequence shown here is derived from an EMBL/GenBank/DDBJ whole genome shotgun (WGS) entry which is preliminary data.</text>
</comment>
<proteinExistence type="predicted"/>
<keyword evidence="3" id="KW-1185">Reference proteome</keyword>
<sequence>MALRFGGSGFYAYHVHLASQAAGRITQFNQGTYWGALDSELYCRIFAARASLSCQLCGAPSHPASACSVSTPPPQPPRSLPSSSRGNASSLGPQTSVQQPTPPFQRASTDVEGQSSTREAGWSLITSMT</sequence>
<feature type="compositionally biased region" description="Polar residues" evidence="1">
    <location>
        <begin position="106"/>
        <end position="129"/>
    </location>
</feature>
<dbReference type="EMBL" id="JASDAP010000024">
    <property type="protein sequence ID" value="KAK1881356.1"/>
    <property type="molecule type" value="Genomic_DNA"/>
</dbReference>
<evidence type="ECO:0000256" key="1">
    <source>
        <dbReference type="SAM" id="MobiDB-lite"/>
    </source>
</evidence>